<dbReference type="EMBL" id="CP063304">
    <property type="protein sequence ID" value="QOV18927.1"/>
    <property type="molecule type" value="Genomic_DNA"/>
</dbReference>
<proteinExistence type="predicted"/>
<evidence type="ECO:0000313" key="3">
    <source>
        <dbReference type="Proteomes" id="UP000593601"/>
    </source>
</evidence>
<evidence type="ECO:0000313" key="2">
    <source>
        <dbReference type="EMBL" id="QOV19048.1"/>
    </source>
</evidence>
<evidence type="ECO:0000313" key="1">
    <source>
        <dbReference type="EMBL" id="QOV18927.1"/>
    </source>
</evidence>
<dbReference type="EMBL" id="CP063304">
    <property type="protein sequence ID" value="QOV19048.1"/>
    <property type="molecule type" value="Genomic_DNA"/>
</dbReference>
<name>A0A7M2RHA4_9FIRM</name>
<organism evidence="1 3">
    <name type="scientific">Blautia liquoris</name>
    <dbReference type="NCBI Taxonomy" id="2779518"/>
    <lineage>
        <taxon>Bacteria</taxon>
        <taxon>Bacillati</taxon>
        <taxon>Bacillota</taxon>
        <taxon>Clostridia</taxon>
        <taxon>Lachnospirales</taxon>
        <taxon>Lachnospiraceae</taxon>
        <taxon>Blautia</taxon>
    </lineage>
</organism>
<dbReference type="RefSeq" id="WP_193735287.1">
    <property type="nucleotide sequence ID" value="NZ_CP063304.1"/>
</dbReference>
<dbReference type="KEGG" id="bliq:INP51_13975"/>
<dbReference type="AlphaFoldDB" id="A0A7M2RHA4"/>
<accession>A0A7M2RHA4</accession>
<reference evidence="1 3" key="1">
    <citation type="submission" date="2020-10" db="EMBL/GenBank/DDBJ databases">
        <title>Blautia liquoris sp.nov., isolated from the mud in a fermentation cellar used for the production of Chinese strong-flavoured liquor.</title>
        <authorList>
            <person name="Lu L."/>
        </authorList>
    </citation>
    <scope>NUCLEOTIDE SEQUENCE [LARGE SCALE GENOMIC DNA]</scope>
    <source>
        <strain evidence="1 3">LZLJ-3</strain>
    </source>
</reference>
<dbReference type="Proteomes" id="UP000593601">
    <property type="component" value="Chromosome"/>
</dbReference>
<protein>
    <submittedName>
        <fullName evidence="1">Uncharacterized protein</fullName>
    </submittedName>
</protein>
<gene>
    <name evidence="1" type="ORF">INP51_13180</name>
    <name evidence="2" type="ORF">INP51_13975</name>
</gene>
<sequence length="92" mass="10227">MTSEELTGITREDAKAWVTKRLNTGKTYMIRSGCADTNDDSKRPMQPLTFYPSYVFFRDCKRGGYESFTYGELLGILSGTSGGDYGSSKKGK</sequence>
<dbReference type="KEGG" id="bliq:INP51_13180"/>
<keyword evidence="3" id="KW-1185">Reference proteome</keyword>